<evidence type="ECO:0000313" key="2">
    <source>
        <dbReference type="Proteomes" id="UP000005953"/>
    </source>
</evidence>
<reference evidence="1 2" key="1">
    <citation type="submission" date="2006-02" db="EMBL/GenBank/DDBJ databases">
        <authorList>
            <person name="Pinhassi J."/>
            <person name="Pedros-Alio C."/>
            <person name="Ferriera S."/>
            <person name="Johnson J."/>
            <person name="Kravitz S."/>
            <person name="Halpern A."/>
            <person name="Remington K."/>
            <person name="Beeson K."/>
            <person name="Tran B."/>
            <person name="Rogers Y.-H."/>
            <person name="Friedman R."/>
            <person name="Venter J.C."/>
        </authorList>
    </citation>
    <scope>NUCLEOTIDE SEQUENCE [LARGE SCALE GENOMIC DNA]</scope>
    <source>
        <strain evidence="1 2">MED297</strain>
    </source>
</reference>
<organism evidence="1 2">
    <name type="scientific">Reinekea blandensis MED297</name>
    <dbReference type="NCBI Taxonomy" id="314283"/>
    <lineage>
        <taxon>Bacteria</taxon>
        <taxon>Pseudomonadati</taxon>
        <taxon>Pseudomonadota</taxon>
        <taxon>Gammaproteobacteria</taxon>
        <taxon>Oceanospirillales</taxon>
        <taxon>Saccharospirillaceae</taxon>
        <taxon>Reinekea</taxon>
    </lineage>
</organism>
<proteinExistence type="predicted"/>
<gene>
    <name evidence="1" type="ORF">MED297_05999</name>
</gene>
<dbReference type="OrthoDB" id="5294764at2"/>
<comment type="caution">
    <text evidence="1">The sequence shown here is derived from an EMBL/GenBank/DDBJ whole genome shotgun (WGS) entry which is preliminary data.</text>
</comment>
<name>A4BDD4_9GAMM</name>
<sequence>MHRLQRGAGAQLNLVDIHSQPMDAQQRERLSSQLHMQTADGTWLTGLEANVRAWQHTRFASLAQLLLSKPIRPFAETGYRLWLRFYHWQRQRRVQRSCS</sequence>
<dbReference type="HOGENOM" id="CLU_086500_2_1_6"/>
<dbReference type="EMBL" id="AAOE01000007">
    <property type="protein sequence ID" value="EAR09878.1"/>
    <property type="molecule type" value="Genomic_DNA"/>
</dbReference>
<dbReference type="STRING" id="314283.MED297_05999"/>
<dbReference type="Proteomes" id="UP000005953">
    <property type="component" value="Unassembled WGS sequence"/>
</dbReference>
<keyword evidence="2" id="KW-1185">Reference proteome</keyword>
<dbReference type="AlphaFoldDB" id="A4BDD4"/>
<evidence type="ECO:0000313" key="1">
    <source>
        <dbReference type="EMBL" id="EAR09878.1"/>
    </source>
</evidence>
<protein>
    <submittedName>
        <fullName evidence="1">Uncharacterized protein</fullName>
    </submittedName>
</protein>
<accession>A4BDD4</accession>